<sequence>MGMTRKACDSHNKSSGAFSVAVYQATGRFYCLQHYDCRLDALNVRKRPTASDRATSHRTSIASLASAPSLTSTDSLISADRRRSSVVSVMAATPERIKLENCRRSSRVEAELQEEAEEPEEVSEETLNQFNLNLDQKYNHRSSSESEMEEEARGGGRRRVTSEETKASCRETVQLHLHLRDKEEEEEEEEDEGDEEDEEEGGSEVETSDEGEYSPWEMERHSGLWLLIEEETEE</sequence>
<organism evidence="2 3">
    <name type="scientific">Lates japonicus</name>
    <name type="common">Japanese lates</name>
    <dbReference type="NCBI Taxonomy" id="270547"/>
    <lineage>
        <taxon>Eukaryota</taxon>
        <taxon>Metazoa</taxon>
        <taxon>Chordata</taxon>
        <taxon>Craniata</taxon>
        <taxon>Vertebrata</taxon>
        <taxon>Euteleostomi</taxon>
        <taxon>Actinopterygii</taxon>
        <taxon>Neopterygii</taxon>
        <taxon>Teleostei</taxon>
        <taxon>Neoteleostei</taxon>
        <taxon>Acanthomorphata</taxon>
        <taxon>Carangaria</taxon>
        <taxon>Carangaria incertae sedis</taxon>
        <taxon>Centropomidae</taxon>
        <taxon>Lates</taxon>
    </lineage>
</organism>
<reference evidence="2" key="1">
    <citation type="submission" date="2022-08" db="EMBL/GenBank/DDBJ databases">
        <title>Genome sequencing of akame (Lates japonicus).</title>
        <authorList>
            <person name="Hashiguchi Y."/>
            <person name="Takahashi H."/>
        </authorList>
    </citation>
    <scope>NUCLEOTIDE SEQUENCE</scope>
    <source>
        <strain evidence="2">Kochi</strain>
    </source>
</reference>
<dbReference type="EMBL" id="BRZM01000880">
    <property type="protein sequence ID" value="GLD72137.1"/>
    <property type="molecule type" value="Genomic_DNA"/>
</dbReference>
<keyword evidence="3" id="KW-1185">Reference proteome</keyword>
<accession>A0AAD3RKQ7</accession>
<feature type="region of interest" description="Disordered" evidence="1">
    <location>
        <begin position="137"/>
        <end position="234"/>
    </location>
</feature>
<evidence type="ECO:0000313" key="2">
    <source>
        <dbReference type="EMBL" id="GLD72137.1"/>
    </source>
</evidence>
<feature type="compositionally biased region" description="Acidic residues" evidence="1">
    <location>
        <begin position="183"/>
        <end position="212"/>
    </location>
</feature>
<dbReference type="Proteomes" id="UP001279410">
    <property type="component" value="Unassembled WGS sequence"/>
</dbReference>
<feature type="non-terminal residue" evidence="2">
    <location>
        <position position="1"/>
    </location>
</feature>
<evidence type="ECO:0000256" key="1">
    <source>
        <dbReference type="SAM" id="MobiDB-lite"/>
    </source>
</evidence>
<evidence type="ECO:0000313" key="3">
    <source>
        <dbReference type="Proteomes" id="UP001279410"/>
    </source>
</evidence>
<dbReference type="AlphaFoldDB" id="A0AAD3RKQ7"/>
<feature type="compositionally biased region" description="Basic and acidic residues" evidence="1">
    <location>
        <begin position="160"/>
        <end position="169"/>
    </location>
</feature>
<name>A0AAD3RKQ7_LATJO</name>
<protein>
    <submittedName>
        <fullName evidence="2">Protein-methionine sulfoxide oxidase mical3a-like protein</fullName>
    </submittedName>
</protein>
<gene>
    <name evidence="2" type="ORF">AKAME5_002346100</name>
</gene>
<comment type="caution">
    <text evidence="2">The sequence shown here is derived from an EMBL/GenBank/DDBJ whole genome shotgun (WGS) entry which is preliminary data.</text>
</comment>
<proteinExistence type="predicted"/>